<comment type="subcellular location">
    <subcellularLocation>
        <location evidence="1">Nucleus</location>
    </subcellularLocation>
</comment>
<feature type="region of interest" description="Disordered" evidence="8">
    <location>
        <begin position="648"/>
        <end position="743"/>
    </location>
</feature>
<dbReference type="SUPFAM" id="SSF53098">
    <property type="entry name" value="Ribonuclease H-like"/>
    <property type="match status" value="1"/>
</dbReference>
<gene>
    <name evidence="10" type="ORF">KK1_034110</name>
</gene>
<dbReference type="Gramene" id="C.cajan_36143.t">
    <property type="protein sequence ID" value="C.cajan_36143.t"/>
    <property type="gene ID" value="C.cajan_36143"/>
</dbReference>
<feature type="compositionally biased region" description="Acidic residues" evidence="8">
    <location>
        <begin position="689"/>
        <end position="702"/>
    </location>
</feature>
<dbReference type="AlphaFoldDB" id="A0A151RPA0"/>
<name>A0A151RPA0_CAJCA</name>
<dbReference type="InterPro" id="IPR008906">
    <property type="entry name" value="HATC_C_dom"/>
</dbReference>
<keyword evidence="5" id="KW-0238">DNA-binding</keyword>
<organism evidence="10 11">
    <name type="scientific">Cajanus cajan</name>
    <name type="common">Pigeon pea</name>
    <name type="synonym">Cajanus indicus</name>
    <dbReference type="NCBI Taxonomy" id="3821"/>
    <lineage>
        <taxon>Eukaryota</taxon>
        <taxon>Viridiplantae</taxon>
        <taxon>Streptophyta</taxon>
        <taxon>Embryophyta</taxon>
        <taxon>Tracheophyta</taxon>
        <taxon>Spermatophyta</taxon>
        <taxon>Magnoliopsida</taxon>
        <taxon>eudicotyledons</taxon>
        <taxon>Gunneridae</taxon>
        <taxon>Pentapetalae</taxon>
        <taxon>rosids</taxon>
        <taxon>fabids</taxon>
        <taxon>Fabales</taxon>
        <taxon>Fabaceae</taxon>
        <taxon>Papilionoideae</taxon>
        <taxon>50 kb inversion clade</taxon>
        <taxon>NPAAA clade</taxon>
        <taxon>indigoferoid/millettioid clade</taxon>
        <taxon>Phaseoleae</taxon>
        <taxon>Cajanus</taxon>
    </lineage>
</organism>
<keyword evidence="3 7" id="KW-0863">Zinc-finger</keyword>
<feature type="compositionally biased region" description="Polar residues" evidence="8">
    <location>
        <begin position="1"/>
        <end position="17"/>
    </location>
</feature>
<evidence type="ECO:0000256" key="3">
    <source>
        <dbReference type="ARBA" id="ARBA00022771"/>
    </source>
</evidence>
<evidence type="ECO:0000256" key="6">
    <source>
        <dbReference type="ARBA" id="ARBA00023242"/>
    </source>
</evidence>
<evidence type="ECO:0000256" key="7">
    <source>
        <dbReference type="PROSITE-ProRule" id="PRU00027"/>
    </source>
</evidence>
<dbReference type="PROSITE" id="PS50808">
    <property type="entry name" value="ZF_BED"/>
    <property type="match status" value="1"/>
</dbReference>
<dbReference type="Proteomes" id="UP000075243">
    <property type="component" value="Unassembled WGS sequence"/>
</dbReference>
<evidence type="ECO:0000313" key="10">
    <source>
        <dbReference type="EMBL" id="KYP44384.1"/>
    </source>
</evidence>
<keyword evidence="4" id="KW-0862">Zinc</keyword>
<reference evidence="10" key="1">
    <citation type="journal article" date="2012" name="Nat. Biotechnol.">
        <title>Draft genome sequence of pigeonpea (Cajanus cajan), an orphan legume crop of resource-poor farmers.</title>
        <authorList>
            <person name="Varshney R.K."/>
            <person name="Chen W."/>
            <person name="Li Y."/>
            <person name="Bharti A.K."/>
            <person name="Saxena R.K."/>
            <person name="Schlueter J.A."/>
            <person name="Donoghue M.T."/>
            <person name="Azam S."/>
            <person name="Fan G."/>
            <person name="Whaley A.M."/>
            <person name="Farmer A.D."/>
            <person name="Sheridan J."/>
            <person name="Iwata A."/>
            <person name="Tuteja R."/>
            <person name="Penmetsa R.V."/>
            <person name="Wu W."/>
            <person name="Upadhyaya H.D."/>
            <person name="Yang S.P."/>
            <person name="Shah T."/>
            <person name="Saxena K.B."/>
            <person name="Michael T."/>
            <person name="McCombie W.R."/>
            <person name="Yang B."/>
            <person name="Zhang G."/>
            <person name="Yang H."/>
            <person name="Wang J."/>
            <person name="Spillane C."/>
            <person name="Cook D.R."/>
            <person name="May G.D."/>
            <person name="Xu X."/>
            <person name="Jackson S.A."/>
        </authorList>
    </citation>
    <scope>NUCLEOTIDE SEQUENCE [LARGE SCALE GENOMIC DNA]</scope>
</reference>
<evidence type="ECO:0000259" key="9">
    <source>
        <dbReference type="PROSITE" id="PS50808"/>
    </source>
</evidence>
<dbReference type="InterPro" id="IPR007021">
    <property type="entry name" value="DUF659"/>
</dbReference>
<evidence type="ECO:0000313" key="11">
    <source>
        <dbReference type="Proteomes" id="UP000075243"/>
    </source>
</evidence>
<evidence type="ECO:0000256" key="4">
    <source>
        <dbReference type="ARBA" id="ARBA00022833"/>
    </source>
</evidence>
<dbReference type="GO" id="GO:0046983">
    <property type="term" value="F:protein dimerization activity"/>
    <property type="evidence" value="ECO:0007669"/>
    <property type="project" value="InterPro"/>
</dbReference>
<dbReference type="InterPro" id="IPR012337">
    <property type="entry name" value="RNaseH-like_sf"/>
</dbReference>
<dbReference type="PANTHER" id="PTHR32166">
    <property type="entry name" value="OSJNBA0013A04.12 PROTEIN"/>
    <property type="match status" value="1"/>
</dbReference>
<dbReference type="InterPro" id="IPR003656">
    <property type="entry name" value="Znf_BED"/>
</dbReference>
<dbReference type="Pfam" id="PF05699">
    <property type="entry name" value="Dimer_Tnp_hAT"/>
    <property type="match status" value="1"/>
</dbReference>
<keyword evidence="2" id="KW-0479">Metal-binding</keyword>
<dbReference type="GO" id="GO:0005634">
    <property type="term" value="C:nucleus"/>
    <property type="evidence" value="ECO:0007669"/>
    <property type="project" value="UniProtKB-SubCell"/>
</dbReference>
<dbReference type="STRING" id="3821.A0A151RPA0"/>
<evidence type="ECO:0000256" key="5">
    <source>
        <dbReference type="ARBA" id="ARBA00023125"/>
    </source>
</evidence>
<evidence type="ECO:0000256" key="8">
    <source>
        <dbReference type="SAM" id="MobiDB-lite"/>
    </source>
</evidence>
<protein>
    <recommendedName>
        <fullName evidence="9">BED-type domain-containing protein</fullName>
    </recommendedName>
</protein>
<dbReference type="OMA" id="NETICNY"/>
<keyword evidence="6" id="KW-0539">Nucleus</keyword>
<feature type="region of interest" description="Disordered" evidence="8">
    <location>
        <begin position="1"/>
        <end position="20"/>
    </location>
</feature>
<dbReference type="PANTHER" id="PTHR32166:SF74">
    <property type="entry name" value="OS05G0256350 PROTEIN"/>
    <property type="match status" value="1"/>
</dbReference>
<dbReference type="EMBL" id="KQ483628">
    <property type="protein sequence ID" value="KYP44384.1"/>
    <property type="molecule type" value="Genomic_DNA"/>
</dbReference>
<accession>A0A151RPA0</accession>
<evidence type="ECO:0000256" key="2">
    <source>
        <dbReference type="ARBA" id="ARBA00022723"/>
    </source>
</evidence>
<dbReference type="GO" id="GO:0003677">
    <property type="term" value="F:DNA binding"/>
    <property type="evidence" value="ECO:0007669"/>
    <property type="project" value="UniProtKB-KW"/>
</dbReference>
<evidence type="ECO:0000256" key="1">
    <source>
        <dbReference type="ARBA" id="ARBA00004123"/>
    </source>
</evidence>
<feature type="domain" description="BED-type" evidence="9">
    <location>
        <begin position="18"/>
        <end position="75"/>
    </location>
</feature>
<feature type="compositionally biased region" description="Low complexity" evidence="8">
    <location>
        <begin position="662"/>
        <end position="678"/>
    </location>
</feature>
<proteinExistence type="predicted"/>
<feature type="compositionally biased region" description="Acidic residues" evidence="8">
    <location>
        <begin position="725"/>
        <end position="743"/>
    </location>
</feature>
<keyword evidence="11" id="KW-1185">Reference proteome</keyword>
<dbReference type="GO" id="GO:0008270">
    <property type="term" value="F:zinc ion binding"/>
    <property type="evidence" value="ECO:0007669"/>
    <property type="project" value="UniProtKB-KW"/>
</dbReference>
<sequence length="743" mass="85059">MSSNPIPSQSQTSSNSVKRTDIGWKHCHPTKENDTNETICNYCKKIMKGGITKAKQHLMGKKGNVAPCQSVPQEVKDELWALEKNKKMKESESCQRVMEDVTLGSEDTLEGDLRELEVETLGANERKKVAMKKGPIDLFCKRPETAIAKNKKEKLKQISIRESCDKEATARVHQYIARFWYQAGLSFNMIKLESFHFMVAAIGSFGPHLRPPSYHDIRVPLLQKEMEHTEKLMKSQKEHWASFGCSIMSDAWTDKKQRCIINFLVNSSVGTMFIKSVDGSNFVKTGEKLFELLDSIVEDIGEEKVVQVITDNGSNYVLAGKMLEAKRKKIFWTPCAAHCIDLMLEDTGKFPNIKKTIQWAISLVGFIYSYSSTLSLLRFYTNKRELVRHAVLVDSEKKPAMGYIYEAMDKAKEAIMKSFNNNETKYKAVFEIVDRRWDVQLHRPLHAAGHFLNPEMYYDNPQMEFDSEIIRGFYASMNKLVGDLQVEQKIMMELHTYKVAGELFGTELAIAMRKKVSPAQWWRLYGSSTPNLQQLAIKILSLTCSSSGCERNWSVFEQIHTKRRNRLDHKKLHDLVYVKYNQALMRRYNLKDEVDPISLNDIDECNEWLVGEMDGDDDDEVEALDERVFGGNDPLTWNQVYDASGVGEPLMYTRRNKRKQPSSGEGASSKKAKGVSSSTRKGKGKVVEEDSEDISEELEEEFPNINFDNSEGEEVEGYAPLAFNEENDYIEEEEENDDDEEDD</sequence>
<dbReference type="Pfam" id="PF04937">
    <property type="entry name" value="DUF659"/>
    <property type="match status" value="1"/>
</dbReference>